<proteinExistence type="predicted"/>
<gene>
    <name evidence="1" type="ORF">LTR78_003276</name>
</gene>
<dbReference type="InterPro" id="IPR021838">
    <property type="entry name" value="DUF3431"/>
</dbReference>
<organism evidence="1 2">
    <name type="scientific">Recurvomyces mirabilis</name>
    <dbReference type="NCBI Taxonomy" id="574656"/>
    <lineage>
        <taxon>Eukaryota</taxon>
        <taxon>Fungi</taxon>
        <taxon>Dikarya</taxon>
        <taxon>Ascomycota</taxon>
        <taxon>Pezizomycotina</taxon>
        <taxon>Dothideomycetes</taxon>
        <taxon>Dothideomycetidae</taxon>
        <taxon>Mycosphaerellales</taxon>
        <taxon>Teratosphaeriaceae</taxon>
        <taxon>Recurvomyces</taxon>
    </lineage>
</organism>
<protein>
    <submittedName>
        <fullName evidence="1">Uncharacterized protein</fullName>
    </submittedName>
</protein>
<accession>A0AAE0WSN4</accession>
<dbReference type="EMBL" id="JAUTXT010000008">
    <property type="protein sequence ID" value="KAK3677071.1"/>
    <property type="molecule type" value="Genomic_DNA"/>
</dbReference>
<evidence type="ECO:0000313" key="2">
    <source>
        <dbReference type="Proteomes" id="UP001274830"/>
    </source>
</evidence>
<dbReference type="Pfam" id="PF11913">
    <property type="entry name" value="DUF3431"/>
    <property type="match status" value="1"/>
</dbReference>
<sequence length="210" mass="24535">MMLDTLPLIQKLRLEHVDEEGYAALRCNWNHCPKVEVVPALNEDDDFWSFDGLYAKAWTKFFPHEDLPTGVTGPCCAQFAVTREAVERWPIAKYEQIRHWMWTVEGVEEVSMKTGLVLEYMWHIIFGKPHYYCPDTEKCWCEKFGMCDLNCERDGWCLGQSWLNPEKNPHMGLSQDIPTGWPEEGQSEPGKGGYFPYDGWWLDPEEILNH</sequence>
<evidence type="ECO:0000313" key="1">
    <source>
        <dbReference type="EMBL" id="KAK3677071.1"/>
    </source>
</evidence>
<comment type="caution">
    <text evidence="1">The sequence shown here is derived from an EMBL/GenBank/DDBJ whole genome shotgun (WGS) entry which is preliminary data.</text>
</comment>
<dbReference type="PANTHER" id="PTHR37490:SF3">
    <property type="entry name" value="DUF3431 DOMAIN CONTAINING PROTEIN"/>
    <property type="match status" value="1"/>
</dbReference>
<name>A0AAE0WSN4_9PEZI</name>
<dbReference type="PANTHER" id="PTHR37490">
    <property type="entry name" value="EXPRESSED PROTEIN"/>
    <property type="match status" value="1"/>
</dbReference>
<keyword evidence="2" id="KW-1185">Reference proteome</keyword>
<dbReference type="AlphaFoldDB" id="A0AAE0WSN4"/>
<dbReference type="Proteomes" id="UP001274830">
    <property type="component" value="Unassembled WGS sequence"/>
</dbReference>
<reference evidence="1" key="1">
    <citation type="submission" date="2023-07" db="EMBL/GenBank/DDBJ databases">
        <title>Black Yeasts Isolated from many extreme environments.</title>
        <authorList>
            <person name="Coleine C."/>
            <person name="Stajich J.E."/>
            <person name="Selbmann L."/>
        </authorList>
    </citation>
    <scope>NUCLEOTIDE SEQUENCE</scope>
    <source>
        <strain evidence="1">CCFEE 5485</strain>
    </source>
</reference>